<comment type="caution">
    <text evidence="1">The sequence shown here is derived from an EMBL/GenBank/DDBJ whole genome shotgun (WGS) entry which is preliminary data.</text>
</comment>
<accession>A0A6G0Z151</accession>
<evidence type="ECO:0000313" key="1">
    <source>
        <dbReference type="EMBL" id="KAF0763889.1"/>
    </source>
</evidence>
<dbReference type="EMBL" id="VUJU01001775">
    <property type="protein sequence ID" value="KAF0763889.1"/>
    <property type="molecule type" value="Genomic_DNA"/>
</dbReference>
<organism evidence="1 2">
    <name type="scientific">Aphis craccivora</name>
    <name type="common">Cowpea aphid</name>
    <dbReference type="NCBI Taxonomy" id="307492"/>
    <lineage>
        <taxon>Eukaryota</taxon>
        <taxon>Metazoa</taxon>
        <taxon>Ecdysozoa</taxon>
        <taxon>Arthropoda</taxon>
        <taxon>Hexapoda</taxon>
        <taxon>Insecta</taxon>
        <taxon>Pterygota</taxon>
        <taxon>Neoptera</taxon>
        <taxon>Paraneoptera</taxon>
        <taxon>Hemiptera</taxon>
        <taxon>Sternorrhyncha</taxon>
        <taxon>Aphidomorpha</taxon>
        <taxon>Aphidoidea</taxon>
        <taxon>Aphididae</taxon>
        <taxon>Aphidini</taxon>
        <taxon>Aphis</taxon>
        <taxon>Aphis</taxon>
    </lineage>
</organism>
<dbReference type="Proteomes" id="UP000478052">
    <property type="component" value="Unassembled WGS sequence"/>
</dbReference>
<reference evidence="1 2" key="1">
    <citation type="submission" date="2019-08" db="EMBL/GenBank/DDBJ databases">
        <title>Whole genome of Aphis craccivora.</title>
        <authorList>
            <person name="Voronova N.V."/>
            <person name="Shulinski R.S."/>
            <person name="Bandarenka Y.V."/>
            <person name="Zhorov D.G."/>
            <person name="Warner D."/>
        </authorList>
    </citation>
    <scope>NUCLEOTIDE SEQUENCE [LARGE SCALE GENOMIC DNA]</scope>
    <source>
        <strain evidence="1">180601</strain>
        <tissue evidence="1">Whole Body</tissue>
    </source>
</reference>
<gene>
    <name evidence="1" type="ORF">FWK35_00015756</name>
</gene>
<dbReference type="AlphaFoldDB" id="A0A6G0Z151"/>
<sequence>MKIEVLIQILVGISIKILKSERNNECIMNKSYKSSGDQPKIKYNHNSNFSIKRKPINHNIALRTFYFGGALAYRLQVTRSSPAYADTPSITYYDRVDIDYRYEGLTYKSFKACGLVEPEYFPVLTLNFSKTNNMKHSFFLKKREGEGIKLEYEHGTCNDIPKNSTHFTQITLDDKTMTRCVDFY</sequence>
<protein>
    <submittedName>
        <fullName evidence="1">Uncharacterized protein</fullName>
    </submittedName>
</protein>
<proteinExistence type="predicted"/>
<keyword evidence="2" id="KW-1185">Reference proteome</keyword>
<name>A0A6G0Z151_APHCR</name>
<evidence type="ECO:0000313" key="2">
    <source>
        <dbReference type="Proteomes" id="UP000478052"/>
    </source>
</evidence>
<dbReference type="OrthoDB" id="10283215at2759"/>